<evidence type="ECO:0000313" key="2">
    <source>
        <dbReference type="EMBL" id="QJA87537.1"/>
    </source>
</evidence>
<protein>
    <submittedName>
        <fullName evidence="2">Putative terminase</fullName>
    </submittedName>
</protein>
<dbReference type="EMBL" id="MT142714">
    <property type="protein sequence ID" value="QJA87537.1"/>
    <property type="molecule type" value="Genomic_DNA"/>
</dbReference>
<dbReference type="InterPro" id="IPR027417">
    <property type="entry name" value="P-loop_NTPase"/>
</dbReference>
<dbReference type="Gene3D" id="3.30.420.280">
    <property type="match status" value="1"/>
</dbReference>
<accession>A0A6M3KZ94</accession>
<proteinExistence type="predicted"/>
<dbReference type="EMBL" id="MT142340">
    <property type="protein sequence ID" value="QJA78508.1"/>
    <property type="molecule type" value="Genomic_DNA"/>
</dbReference>
<gene>
    <name evidence="1" type="ORF">MM415A01061_0012</name>
    <name evidence="2" type="ORF">MM415B02963_0005</name>
</gene>
<dbReference type="AlphaFoldDB" id="A0A6M3KZ94"/>
<dbReference type="Gene3D" id="3.40.50.300">
    <property type="entry name" value="P-loop containing nucleotide triphosphate hydrolases"/>
    <property type="match status" value="1"/>
</dbReference>
<organism evidence="2">
    <name type="scientific">viral metagenome</name>
    <dbReference type="NCBI Taxonomy" id="1070528"/>
    <lineage>
        <taxon>unclassified sequences</taxon>
        <taxon>metagenomes</taxon>
        <taxon>organismal metagenomes</taxon>
    </lineage>
</organism>
<reference evidence="2" key="1">
    <citation type="submission" date="2020-03" db="EMBL/GenBank/DDBJ databases">
        <title>The deep terrestrial virosphere.</title>
        <authorList>
            <person name="Holmfeldt K."/>
            <person name="Nilsson E."/>
            <person name="Simone D."/>
            <person name="Lopez-Fernandez M."/>
            <person name="Wu X."/>
            <person name="de Brujin I."/>
            <person name="Lundin D."/>
            <person name="Andersson A."/>
            <person name="Bertilsson S."/>
            <person name="Dopson M."/>
        </authorList>
    </citation>
    <scope>NUCLEOTIDE SEQUENCE</scope>
    <source>
        <strain evidence="1">MM415A01061</strain>
        <strain evidence="2">MM415B02963</strain>
    </source>
</reference>
<name>A0A6M3KZ94_9ZZZZ</name>
<evidence type="ECO:0000313" key="1">
    <source>
        <dbReference type="EMBL" id="QJA78508.1"/>
    </source>
</evidence>
<sequence>MEMSQEEISSLTEDLRMQIIQTYLDNGLHTDLDVIEFLSALRIAVVGTKKICNQPDHCPQFRPVADILTNRVLDYLIWACRSGSKTFLFGGLDSWVKSCSQARYETKLLGGSGDQSLLSYEAMKLFRDETDPYNSRLERDIMLSKAEFKNKSKVSILKASKTSVRGPHPQCLKLDEVDEIDSEIYESALSQPMSKFGHPSSLGMFSTNHNVRGQMDLALSNAEDKKHAIYRYCIWECIESCRDYQCSTCPLSAICPGEQMKQADGYYKIADFVKKLNTLSYSMLARDWLCIKVGLGDTVYEQEWDERVHLVSAQLMEKPVVLSVDFGGVAPFSVGVWQQAPRELGEDAWIRVTELYMQSTEESTTNGKVIARAKTMPWANKVVEIIPDSSRPDLIQEWREAFPNATITIVQKDIDGMIERVKAALKPVAGSPRLYVNRICMHFREEITMYATKNDKPVDKNNHSMDDTGYFVLAKLGMGEGTYIGTSKRNVMPE</sequence>